<dbReference type="SUPFAM" id="SSF53383">
    <property type="entry name" value="PLP-dependent transferases"/>
    <property type="match status" value="1"/>
</dbReference>
<evidence type="ECO:0000256" key="2">
    <source>
        <dbReference type="ARBA" id="ARBA00022898"/>
    </source>
</evidence>
<keyword evidence="5" id="KW-1185">Reference proteome</keyword>
<name>A0ABV8CK52_9GAMM</name>
<comment type="caution">
    <text evidence="4">The sequence shown here is derived from an EMBL/GenBank/DDBJ whole genome shotgun (WGS) entry which is preliminary data.</text>
</comment>
<accession>A0ABV8CK52</accession>
<sequence>MANYKQQTHAVKSGIGEDHQFGSVVPPIYLSTNYTFAGYGQKRQYDYSRSGNPTRDTLGQALSALEGGAGCVITGTGMGAVNLVASALLQAGDLLLAPHDCYGGTYRLFQHVAARGSYRVLFVDQGDPLALAAALAQQPKLVWVETPSNPLLRVVDIQALCDAAHAAGAKVAVDNTFLSPLLQQPIKLGADIVVHSTTKYINGHSDVVGGAVIAATPELAEQLAWWGNCLGHTGGAFDAYLTLRGLRTLAPRLRQHQENAASIIAFLQQQSQVTRIYHPSLPSHPGHEIACRQQQGFGAMLSFEVDFDLAQMQRFLDALELFNLAESLGGVESLVAHPASMTHAGMDPEARRVAGISDQLLRLSVGIEDADDLIADLAQAFSQAAA</sequence>
<dbReference type="GO" id="GO:0003962">
    <property type="term" value="F:cystathionine gamma-synthase activity"/>
    <property type="evidence" value="ECO:0007669"/>
    <property type="project" value="UniProtKB-EC"/>
</dbReference>
<protein>
    <submittedName>
        <fullName evidence="4">Cystathionine gamma-synthase</fullName>
        <ecNumber evidence="4">2.5.1.48</ecNumber>
    </submittedName>
</protein>
<evidence type="ECO:0000256" key="1">
    <source>
        <dbReference type="ARBA" id="ARBA00001933"/>
    </source>
</evidence>
<keyword evidence="2 3" id="KW-0663">Pyridoxal phosphate</keyword>
<dbReference type="InterPro" id="IPR015422">
    <property type="entry name" value="PyrdxlP-dep_Trfase_small"/>
</dbReference>
<dbReference type="Proteomes" id="UP001595692">
    <property type="component" value="Unassembled WGS sequence"/>
</dbReference>
<keyword evidence="4" id="KW-0808">Transferase</keyword>
<dbReference type="Gene3D" id="3.40.640.10">
    <property type="entry name" value="Type I PLP-dependent aspartate aminotransferase-like (Major domain)"/>
    <property type="match status" value="1"/>
</dbReference>
<organism evidence="4 5">
    <name type="scientific">Pseudaeromonas sharmana</name>
    <dbReference type="NCBI Taxonomy" id="328412"/>
    <lineage>
        <taxon>Bacteria</taxon>
        <taxon>Pseudomonadati</taxon>
        <taxon>Pseudomonadota</taxon>
        <taxon>Gammaproteobacteria</taxon>
        <taxon>Aeromonadales</taxon>
        <taxon>Aeromonadaceae</taxon>
        <taxon>Pseudaeromonas</taxon>
    </lineage>
</organism>
<dbReference type="PANTHER" id="PTHR11808">
    <property type="entry name" value="TRANS-SULFURATION ENZYME FAMILY MEMBER"/>
    <property type="match status" value="1"/>
</dbReference>
<dbReference type="InterPro" id="IPR000277">
    <property type="entry name" value="Cys/Met-Metab_PyrdxlP-dep_enz"/>
</dbReference>
<dbReference type="InterPro" id="IPR015421">
    <property type="entry name" value="PyrdxlP-dep_Trfase_major"/>
</dbReference>
<proteinExistence type="inferred from homology"/>
<evidence type="ECO:0000313" key="5">
    <source>
        <dbReference type="Proteomes" id="UP001595692"/>
    </source>
</evidence>
<dbReference type="NCBIfam" id="TIGR02080">
    <property type="entry name" value="O_succ_thio_ly"/>
    <property type="match status" value="1"/>
</dbReference>
<dbReference type="PANTHER" id="PTHR11808:SF75">
    <property type="entry name" value="CYSTATHIONINE GAMMA-SYNTHASE"/>
    <property type="match status" value="1"/>
</dbReference>
<reference evidence="5" key="1">
    <citation type="journal article" date="2019" name="Int. J. Syst. Evol. Microbiol.">
        <title>The Global Catalogue of Microorganisms (GCM) 10K type strain sequencing project: providing services to taxonomists for standard genome sequencing and annotation.</title>
        <authorList>
            <consortium name="The Broad Institute Genomics Platform"/>
            <consortium name="The Broad Institute Genome Sequencing Center for Infectious Disease"/>
            <person name="Wu L."/>
            <person name="Ma J."/>
        </authorList>
    </citation>
    <scope>NUCLEOTIDE SEQUENCE [LARGE SCALE GENOMIC DNA]</scope>
    <source>
        <strain evidence="5">CCUG 54939</strain>
    </source>
</reference>
<dbReference type="EMBL" id="JBHSAF010000002">
    <property type="protein sequence ID" value="MFC3912607.1"/>
    <property type="molecule type" value="Genomic_DNA"/>
</dbReference>
<dbReference type="Pfam" id="PF01053">
    <property type="entry name" value="Cys_Met_Meta_PP"/>
    <property type="match status" value="1"/>
</dbReference>
<comment type="cofactor">
    <cofactor evidence="1 3">
        <name>pyridoxal 5'-phosphate</name>
        <dbReference type="ChEBI" id="CHEBI:597326"/>
    </cofactor>
</comment>
<comment type="similarity">
    <text evidence="3">Belongs to the trans-sulfuration enzymes family.</text>
</comment>
<dbReference type="CDD" id="cd00614">
    <property type="entry name" value="CGS_like"/>
    <property type="match status" value="1"/>
</dbReference>
<dbReference type="Gene3D" id="3.90.1150.10">
    <property type="entry name" value="Aspartate Aminotransferase, domain 1"/>
    <property type="match status" value="1"/>
</dbReference>
<dbReference type="InterPro" id="IPR015424">
    <property type="entry name" value="PyrdxlP-dep_Trfase"/>
</dbReference>
<dbReference type="InterPro" id="IPR054542">
    <property type="entry name" value="Cys_met_metab_PP"/>
</dbReference>
<evidence type="ECO:0000256" key="3">
    <source>
        <dbReference type="RuleBase" id="RU362118"/>
    </source>
</evidence>
<dbReference type="EC" id="2.5.1.48" evidence="4"/>
<evidence type="ECO:0000313" key="4">
    <source>
        <dbReference type="EMBL" id="MFC3912607.1"/>
    </source>
</evidence>
<gene>
    <name evidence="4" type="primary">metB</name>
    <name evidence="4" type="ORF">ACFOSS_03865</name>
</gene>
<dbReference type="RefSeq" id="WP_377150747.1">
    <property type="nucleotide sequence ID" value="NZ_JBHSAF010000002.1"/>
</dbReference>
<dbReference type="PIRSF" id="PIRSF001434">
    <property type="entry name" value="CGS"/>
    <property type="match status" value="1"/>
</dbReference>
<dbReference type="PROSITE" id="PS00868">
    <property type="entry name" value="CYS_MET_METAB_PP"/>
    <property type="match status" value="1"/>
</dbReference>
<dbReference type="InterPro" id="IPR011821">
    <property type="entry name" value="O_succ_thio_ly"/>
</dbReference>